<dbReference type="InterPro" id="IPR036048">
    <property type="entry name" value="Interleukin_8-like_sf"/>
</dbReference>
<dbReference type="Ensembl" id="ENSORLT00015008524.1">
    <property type="protein sequence ID" value="ENSORLP00015024215.1"/>
    <property type="gene ID" value="ENSORLG00015004630.1"/>
</dbReference>
<dbReference type="Gene3D" id="2.40.50.40">
    <property type="match status" value="1"/>
</dbReference>
<reference evidence="4 5" key="2">
    <citation type="submission" date="2017-04" db="EMBL/GenBank/DDBJ databases">
        <title>CpG methylation of centromeres and impact of large insertions on vertebrate speciation.</title>
        <authorList>
            <person name="Ichikawa K."/>
            <person name="Yoshimura J."/>
            <person name="Morishita S."/>
        </authorList>
    </citation>
    <scope>NUCLEOTIDE SEQUENCE</scope>
    <source>
        <strain evidence="4 5">HSOK</strain>
    </source>
</reference>
<protein>
    <recommendedName>
        <fullName evidence="3">Chemokine interleukin-8-like domain-containing protein</fullName>
    </recommendedName>
</protein>
<dbReference type="GO" id="GO:0005615">
    <property type="term" value="C:extracellular space"/>
    <property type="evidence" value="ECO:0007669"/>
    <property type="project" value="UniProtKB-KW"/>
</dbReference>
<reference key="1">
    <citation type="journal article" date="2007" name="Nature">
        <title>The medaka draft genome and insights into vertebrate genome evolution.</title>
        <authorList>
            <person name="Kasahara M."/>
            <person name="Naruse K."/>
            <person name="Sasaki S."/>
            <person name="Nakatani Y."/>
            <person name="Qu W."/>
            <person name="Ahsan B."/>
            <person name="Yamada T."/>
            <person name="Nagayasu Y."/>
            <person name="Doi K."/>
            <person name="Kasai Y."/>
            <person name="Jindo T."/>
            <person name="Kobayashi D."/>
            <person name="Shimada A."/>
            <person name="Toyoda A."/>
            <person name="Kuroki Y."/>
            <person name="Fujiyama A."/>
            <person name="Sasaki T."/>
            <person name="Shimizu A."/>
            <person name="Asakawa S."/>
            <person name="Shimizu N."/>
            <person name="Hashimoto S."/>
            <person name="Yang J."/>
            <person name="Lee Y."/>
            <person name="Matsushima K."/>
            <person name="Sugano S."/>
            <person name="Sakaizumi M."/>
            <person name="Narita T."/>
            <person name="Ohishi K."/>
            <person name="Haga S."/>
            <person name="Ohta F."/>
            <person name="Nomoto H."/>
            <person name="Nogata K."/>
            <person name="Morishita T."/>
            <person name="Endo T."/>
            <person name="Shin-I T."/>
            <person name="Takeda H."/>
            <person name="Morishita S."/>
            <person name="Kohara Y."/>
        </authorList>
    </citation>
    <scope>NUCLEOTIDE SEQUENCE [LARGE SCALE GENOMIC DNA]</scope>
    <source>
        <strain>Hd-rR</strain>
    </source>
</reference>
<evidence type="ECO:0000313" key="4">
    <source>
        <dbReference type="Ensembl" id="ENSORLP00015003890.1"/>
    </source>
</evidence>
<dbReference type="SMART" id="SM00199">
    <property type="entry name" value="SCY"/>
    <property type="match status" value="1"/>
</dbReference>
<dbReference type="InterPro" id="IPR001811">
    <property type="entry name" value="Chemokine_IL8-like_dom"/>
</dbReference>
<proteinExistence type="predicted"/>
<dbReference type="GO" id="GO:0006955">
    <property type="term" value="P:immune response"/>
    <property type="evidence" value="ECO:0007669"/>
    <property type="project" value="InterPro"/>
</dbReference>
<evidence type="ECO:0000259" key="3">
    <source>
        <dbReference type="SMART" id="SM00199"/>
    </source>
</evidence>
<dbReference type="Pfam" id="PF00048">
    <property type="entry name" value="IL8"/>
    <property type="match status" value="1"/>
</dbReference>
<evidence type="ECO:0000256" key="2">
    <source>
        <dbReference type="SAM" id="SignalP"/>
    </source>
</evidence>
<name>A0A3P9H7T6_ORYLA</name>
<dbReference type="GO" id="GO:0008009">
    <property type="term" value="F:chemokine activity"/>
    <property type="evidence" value="ECO:0007669"/>
    <property type="project" value="InterPro"/>
</dbReference>
<feature type="domain" description="Chemokine interleukin-8-like" evidence="3">
    <location>
        <begin position="53"/>
        <end position="111"/>
    </location>
</feature>
<reference evidence="4" key="3">
    <citation type="submission" date="2025-05" db="UniProtKB">
        <authorList>
            <consortium name="Ensembl"/>
        </authorList>
    </citation>
    <scope>IDENTIFICATION</scope>
    <source>
        <strain evidence="4">HSOK</strain>
    </source>
</reference>
<organism evidence="4 5">
    <name type="scientific">Oryzias latipes</name>
    <name type="common">Japanese rice fish</name>
    <name type="synonym">Japanese killifish</name>
    <dbReference type="NCBI Taxonomy" id="8090"/>
    <lineage>
        <taxon>Eukaryota</taxon>
        <taxon>Metazoa</taxon>
        <taxon>Chordata</taxon>
        <taxon>Craniata</taxon>
        <taxon>Vertebrata</taxon>
        <taxon>Euteleostomi</taxon>
        <taxon>Actinopterygii</taxon>
        <taxon>Neopterygii</taxon>
        <taxon>Teleostei</taxon>
        <taxon>Neoteleostei</taxon>
        <taxon>Acanthomorphata</taxon>
        <taxon>Ovalentaria</taxon>
        <taxon>Atherinomorphae</taxon>
        <taxon>Beloniformes</taxon>
        <taxon>Adrianichthyidae</taxon>
        <taxon>Oryziinae</taxon>
        <taxon>Oryzias</taxon>
    </lineage>
</organism>
<dbReference type="AlphaFoldDB" id="A0A3P9H7T6"/>
<feature type="signal peptide" evidence="2">
    <location>
        <begin position="1"/>
        <end position="21"/>
    </location>
</feature>
<keyword evidence="1" id="KW-0202">Cytokine</keyword>
<evidence type="ECO:0000256" key="1">
    <source>
        <dbReference type="ARBA" id="ARBA00022514"/>
    </source>
</evidence>
<evidence type="ECO:0000313" key="5">
    <source>
        <dbReference type="Proteomes" id="UP000265200"/>
    </source>
</evidence>
<dbReference type="Proteomes" id="UP000265200">
    <property type="component" value="Chromosome 3"/>
</dbReference>
<dbReference type="Ensembl" id="ENSORLT00015008511.1">
    <property type="protein sequence ID" value="ENSORLP00015003890.1"/>
    <property type="gene ID" value="ENSORLG00015004635.1"/>
</dbReference>
<keyword evidence="2" id="KW-0732">Signal</keyword>
<dbReference type="SUPFAM" id="SSF54117">
    <property type="entry name" value="Interleukin 8-like chemokines"/>
    <property type="match status" value="1"/>
</dbReference>
<accession>A0A3P9H7T6</accession>
<feature type="chain" id="PRO_5044597251" description="Chemokine interleukin-8-like domain-containing protein" evidence="2">
    <location>
        <begin position="22"/>
        <end position="121"/>
    </location>
</feature>
<sequence>MKTLLTLGLLVLACFLSHSSSSESLCLCDQCVACACSAVFVSSGPVGLELLMKDGCCHQPQKINIPKDKVKHVQMTPSGCSTKAIIVTSKLERKFCLDPDWAPAKKLLQKFEESLSVSPKP</sequence>